<comment type="caution">
    <text evidence="1">The sequence shown here is derived from an EMBL/GenBank/DDBJ whole genome shotgun (WGS) entry which is preliminary data.</text>
</comment>
<organism evidence="1 2">
    <name type="scientific">Knoellia remsis</name>
    <dbReference type="NCBI Taxonomy" id="407159"/>
    <lineage>
        <taxon>Bacteria</taxon>
        <taxon>Bacillati</taxon>
        <taxon>Actinomycetota</taxon>
        <taxon>Actinomycetes</taxon>
        <taxon>Micrococcales</taxon>
        <taxon>Intrasporangiaceae</taxon>
        <taxon>Knoellia</taxon>
    </lineage>
</organism>
<accession>A0A2T0UJG3</accession>
<evidence type="ECO:0000313" key="2">
    <source>
        <dbReference type="Proteomes" id="UP000237822"/>
    </source>
</evidence>
<evidence type="ECO:0000313" key="1">
    <source>
        <dbReference type="EMBL" id="PRY58081.1"/>
    </source>
</evidence>
<name>A0A2T0UJG3_9MICO</name>
<keyword evidence="2" id="KW-1185">Reference proteome</keyword>
<protein>
    <recommendedName>
        <fullName evidence="3">DUF4352 domain-containing protein</fullName>
    </recommendedName>
</protein>
<gene>
    <name evidence="1" type="ORF">BCF74_1133</name>
</gene>
<proteinExistence type="predicted"/>
<dbReference type="Proteomes" id="UP000237822">
    <property type="component" value="Unassembled WGS sequence"/>
</dbReference>
<dbReference type="EMBL" id="PVTI01000013">
    <property type="protein sequence ID" value="PRY58081.1"/>
    <property type="molecule type" value="Genomic_DNA"/>
</dbReference>
<sequence>MRKFGALAIAAVIGLTGCGGGGVGVANDGGAKAAELGVGDTTDLGDLVSSMKVDLTLDSVDSEFQCPEPPYDAEPNQRYVRFNVTLAPKDGKKTGPLSSFEWVAVDKAGTESKVDWRVAQLCVPPKEQVPLGFTDDKPVKGSLIFPVPAGTTAVIGRVPWIDPQPSLTLKVS</sequence>
<reference evidence="1 2" key="1">
    <citation type="submission" date="2018-03" db="EMBL/GenBank/DDBJ databases">
        <title>Genomic Encyclopedia of Archaeal and Bacterial Type Strains, Phase II (KMG-II): from individual species to whole genera.</title>
        <authorList>
            <person name="Goeker M."/>
        </authorList>
    </citation>
    <scope>NUCLEOTIDE SEQUENCE [LARGE SCALE GENOMIC DNA]</scope>
    <source>
        <strain evidence="1 2">ATCC BAA-1496</strain>
    </source>
</reference>
<evidence type="ECO:0008006" key="3">
    <source>
        <dbReference type="Google" id="ProtNLM"/>
    </source>
</evidence>
<dbReference type="PROSITE" id="PS51257">
    <property type="entry name" value="PROKAR_LIPOPROTEIN"/>
    <property type="match status" value="1"/>
</dbReference>
<dbReference type="AlphaFoldDB" id="A0A2T0UJG3"/>